<reference evidence="5 6" key="1">
    <citation type="journal article" date="2007" name="Science">
        <title>The Chlamydomonas genome reveals the evolution of key animal and plant functions.</title>
        <authorList>
            <person name="Merchant S.S."/>
            <person name="Prochnik S.E."/>
            <person name="Vallon O."/>
            <person name="Harris E.H."/>
            <person name="Karpowicz S.J."/>
            <person name="Witman G.B."/>
            <person name="Terry A."/>
            <person name="Salamov A."/>
            <person name="Fritz-Laylin L.K."/>
            <person name="Marechal-Drouard L."/>
            <person name="Marshall W.F."/>
            <person name="Qu L.H."/>
            <person name="Nelson D.R."/>
            <person name="Sanderfoot A.A."/>
            <person name="Spalding M.H."/>
            <person name="Kapitonov V.V."/>
            <person name="Ren Q."/>
            <person name="Ferris P."/>
            <person name="Lindquist E."/>
            <person name="Shapiro H."/>
            <person name="Lucas S.M."/>
            <person name="Grimwood J."/>
            <person name="Schmutz J."/>
            <person name="Cardol P."/>
            <person name="Cerutti H."/>
            <person name="Chanfreau G."/>
            <person name="Chen C.L."/>
            <person name="Cognat V."/>
            <person name="Croft M.T."/>
            <person name="Dent R."/>
            <person name="Dutcher S."/>
            <person name="Fernandez E."/>
            <person name="Fukuzawa H."/>
            <person name="Gonzalez-Ballester D."/>
            <person name="Gonzalez-Halphen D."/>
            <person name="Hallmann A."/>
            <person name="Hanikenne M."/>
            <person name="Hippler M."/>
            <person name="Inwood W."/>
            <person name="Jabbari K."/>
            <person name="Kalanon M."/>
            <person name="Kuras R."/>
            <person name="Lefebvre P.A."/>
            <person name="Lemaire S.D."/>
            <person name="Lobanov A.V."/>
            <person name="Lohr M."/>
            <person name="Manuell A."/>
            <person name="Meier I."/>
            <person name="Mets L."/>
            <person name="Mittag M."/>
            <person name="Mittelmeier T."/>
            <person name="Moroney J.V."/>
            <person name="Moseley J."/>
            <person name="Napoli C."/>
            <person name="Nedelcu A.M."/>
            <person name="Niyogi K."/>
            <person name="Novoselov S.V."/>
            <person name="Paulsen I.T."/>
            <person name="Pazour G."/>
            <person name="Purton S."/>
            <person name="Ral J.P."/>
            <person name="Riano-Pachon D.M."/>
            <person name="Riekhof W."/>
            <person name="Rymarquis L."/>
            <person name="Schroda M."/>
            <person name="Stern D."/>
            <person name="Umen J."/>
            <person name="Willows R."/>
            <person name="Wilson N."/>
            <person name="Zimmer S.L."/>
            <person name="Allmer J."/>
            <person name="Balk J."/>
            <person name="Bisova K."/>
            <person name="Chen C.J."/>
            <person name="Elias M."/>
            <person name="Gendler K."/>
            <person name="Hauser C."/>
            <person name="Lamb M.R."/>
            <person name="Ledford H."/>
            <person name="Long J.C."/>
            <person name="Minagawa J."/>
            <person name="Page M.D."/>
            <person name="Pan J."/>
            <person name="Pootakham W."/>
            <person name="Roje S."/>
            <person name="Rose A."/>
            <person name="Stahlberg E."/>
            <person name="Terauchi A.M."/>
            <person name="Yang P."/>
            <person name="Ball S."/>
            <person name="Bowler C."/>
            <person name="Dieckmann C.L."/>
            <person name="Gladyshev V.N."/>
            <person name="Green P."/>
            <person name="Jorgensen R."/>
            <person name="Mayfield S."/>
            <person name="Mueller-Roeber B."/>
            <person name="Rajamani S."/>
            <person name="Sayre R.T."/>
            <person name="Brokstein P."/>
            <person name="Dubchak I."/>
            <person name="Goodstein D."/>
            <person name="Hornick L."/>
            <person name="Huang Y.W."/>
            <person name="Jhaveri J."/>
            <person name="Luo Y."/>
            <person name="Martinez D."/>
            <person name="Ngau W.C."/>
            <person name="Otillar B."/>
            <person name="Poliakov A."/>
            <person name="Porter A."/>
            <person name="Szajkowski L."/>
            <person name="Werner G."/>
            <person name="Zhou K."/>
            <person name="Grigoriev I.V."/>
            <person name="Rokhsar D.S."/>
            <person name="Grossman A.R."/>
        </authorList>
    </citation>
    <scope>NUCLEOTIDE SEQUENCE [LARGE SCALE GENOMIC DNA]</scope>
    <source>
        <strain evidence="6">CC-503</strain>
    </source>
</reference>
<evidence type="ECO:0000256" key="3">
    <source>
        <dbReference type="ARBA" id="ARBA00023242"/>
    </source>
</evidence>
<keyword evidence="3" id="KW-0539">Nucleus</keyword>
<feature type="compositionally biased region" description="Low complexity" evidence="4">
    <location>
        <begin position="134"/>
        <end position="153"/>
    </location>
</feature>
<dbReference type="PANTHER" id="PTHR22890">
    <property type="entry name" value="MEDIATOR OF RNA POLYMERASE II TRANSCRIPTION SUBUNIT 11"/>
    <property type="match status" value="1"/>
</dbReference>
<dbReference type="InterPro" id="IPR019404">
    <property type="entry name" value="Mediator_Med11"/>
</dbReference>
<dbReference type="GO" id="GO:0003712">
    <property type="term" value="F:transcription coregulator activity"/>
    <property type="evidence" value="ECO:0007669"/>
    <property type="project" value="InterPro"/>
</dbReference>
<comment type="similarity">
    <text evidence="2">Belongs to the Mediator complex subunit 11 family.</text>
</comment>
<feature type="region of interest" description="Disordered" evidence="4">
    <location>
        <begin position="134"/>
        <end position="186"/>
    </location>
</feature>
<proteinExistence type="inferred from homology"/>
<dbReference type="InParanoid" id="A0A2K3D2L1"/>
<evidence type="ECO:0000256" key="4">
    <source>
        <dbReference type="SAM" id="MobiDB-lite"/>
    </source>
</evidence>
<evidence type="ECO:0000256" key="1">
    <source>
        <dbReference type="ARBA" id="ARBA00004123"/>
    </source>
</evidence>
<evidence type="ECO:0000313" key="5">
    <source>
        <dbReference type="EMBL" id="PNW74757.1"/>
    </source>
</evidence>
<evidence type="ECO:0008006" key="7">
    <source>
        <dbReference type="Google" id="ProtNLM"/>
    </source>
</evidence>
<organism evidence="5 6">
    <name type="scientific">Chlamydomonas reinhardtii</name>
    <name type="common">Chlamydomonas smithii</name>
    <dbReference type="NCBI Taxonomy" id="3055"/>
    <lineage>
        <taxon>Eukaryota</taxon>
        <taxon>Viridiplantae</taxon>
        <taxon>Chlorophyta</taxon>
        <taxon>core chlorophytes</taxon>
        <taxon>Chlorophyceae</taxon>
        <taxon>CS clade</taxon>
        <taxon>Chlamydomonadales</taxon>
        <taxon>Chlamydomonadaceae</taxon>
        <taxon>Chlamydomonas</taxon>
    </lineage>
</organism>
<dbReference type="GO" id="GO:0006357">
    <property type="term" value="P:regulation of transcription by RNA polymerase II"/>
    <property type="evidence" value="ECO:0007669"/>
    <property type="project" value="InterPro"/>
</dbReference>
<dbReference type="GeneID" id="66055540"/>
<keyword evidence="6" id="KW-1185">Reference proteome</keyword>
<gene>
    <name evidence="5" type="ORF">CHLRE_12g511250v5</name>
</gene>
<evidence type="ECO:0000256" key="2">
    <source>
        <dbReference type="ARBA" id="ARBA00008186"/>
    </source>
</evidence>
<dbReference type="Gramene" id="PNW74757">
    <property type="protein sequence ID" value="PNW74757"/>
    <property type="gene ID" value="CHLRE_12g511250v5"/>
</dbReference>
<dbReference type="AlphaFoldDB" id="A0A2K3D2L1"/>
<name>A0A2K3D2L1_CHLRE</name>
<sequence length="186" mass="19014">MATINATPQATEDYKRLQQIEQKVISCIQIAAQVTEHFSRIGRTSELAGPVQQLCSQYMSTIAEALQLVKDGAEASTTEHRLELHAYHALARAHINTEKLQVMRMHLQEMQAELEAAGVPDPTAANGGGAAAAAAGEAATEAGAATGAPNAGAGAVGPSATVGAQPGQVGGTEQAQGGSEAVAMEE</sequence>
<accession>A0A2K3D2L1</accession>
<dbReference type="KEGG" id="cre:CHLRE_12g511250v5"/>
<comment type="subcellular location">
    <subcellularLocation>
        <location evidence="1">Nucleus</location>
    </subcellularLocation>
</comment>
<evidence type="ECO:0000313" key="6">
    <source>
        <dbReference type="Proteomes" id="UP000006906"/>
    </source>
</evidence>
<dbReference type="GO" id="GO:0016592">
    <property type="term" value="C:mediator complex"/>
    <property type="evidence" value="ECO:0000318"/>
    <property type="project" value="GO_Central"/>
</dbReference>
<dbReference type="EMBL" id="CM008973">
    <property type="protein sequence ID" value="PNW74757.1"/>
    <property type="molecule type" value="Genomic_DNA"/>
</dbReference>
<dbReference type="RefSeq" id="XP_042918128.1">
    <property type="nucleotide sequence ID" value="XM_043068239.1"/>
</dbReference>
<dbReference type="OrthoDB" id="535764at2759"/>
<dbReference type="Proteomes" id="UP000006906">
    <property type="component" value="Chromosome 12"/>
</dbReference>
<protein>
    <recommendedName>
        <fullName evidence="7">Mediator of RNA polymerase II transcription subunit 11</fullName>
    </recommendedName>
</protein>